<organism evidence="6 7">
    <name type="scientific">Alienimonas californiensis</name>
    <dbReference type="NCBI Taxonomy" id="2527989"/>
    <lineage>
        <taxon>Bacteria</taxon>
        <taxon>Pseudomonadati</taxon>
        <taxon>Planctomycetota</taxon>
        <taxon>Planctomycetia</taxon>
        <taxon>Planctomycetales</taxon>
        <taxon>Planctomycetaceae</taxon>
        <taxon>Alienimonas</taxon>
    </lineage>
</organism>
<keyword evidence="7" id="KW-1185">Reference proteome</keyword>
<dbReference type="InterPro" id="IPR050698">
    <property type="entry name" value="MBL"/>
</dbReference>
<dbReference type="PANTHER" id="PTHR11203">
    <property type="entry name" value="CLEAVAGE AND POLYADENYLATION SPECIFICITY FACTOR FAMILY MEMBER"/>
    <property type="match status" value="1"/>
</dbReference>
<dbReference type="CDD" id="cd16295">
    <property type="entry name" value="TTHA0252-CPSF-like_MBL-fold"/>
    <property type="match status" value="1"/>
</dbReference>
<feature type="domain" description="Beta-Casp" evidence="5">
    <location>
        <begin position="264"/>
        <end position="389"/>
    </location>
</feature>
<proteinExistence type="predicted"/>
<dbReference type="GO" id="GO:0016787">
    <property type="term" value="F:hydrolase activity"/>
    <property type="evidence" value="ECO:0007669"/>
    <property type="project" value="UniProtKB-KW"/>
</dbReference>
<reference evidence="6 7" key="1">
    <citation type="submission" date="2019-02" db="EMBL/GenBank/DDBJ databases">
        <title>Deep-cultivation of Planctomycetes and their phenomic and genomic characterization uncovers novel biology.</title>
        <authorList>
            <person name="Wiegand S."/>
            <person name="Jogler M."/>
            <person name="Boedeker C."/>
            <person name="Pinto D."/>
            <person name="Vollmers J."/>
            <person name="Rivas-Marin E."/>
            <person name="Kohn T."/>
            <person name="Peeters S.H."/>
            <person name="Heuer A."/>
            <person name="Rast P."/>
            <person name="Oberbeckmann S."/>
            <person name="Bunk B."/>
            <person name="Jeske O."/>
            <person name="Meyerdierks A."/>
            <person name="Storesund J.E."/>
            <person name="Kallscheuer N."/>
            <person name="Luecker S."/>
            <person name="Lage O.M."/>
            <person name="Pohl T."/>
            <person name="Merkel B.J."/>
            <person name="Hornburger P."/>
            <person name="Mueller R.-W."/>
            <person name="Bruemmer F."/>
            <person name="Labrenz M."/>
            <person name="Spormann A.M."/>
            <person name="Op den Camp H."/>
            <person name="Overmann J."/>
            <person name="Amann R."/>
            <person name="Jetten M.S.M."/>
            <person name="Mascher T."/>
            <person name="Medema M.H."/>
            <person name="Devos D.P."/>
            <person name="Kaster A.-K."/>
            <person name="Ovreas L."/>
            <person name="Rohde M."/>
            <person name="Galperin M.Y."/>
            <person name="Jogler C."/>
        </authorList>
    </citation>
    <scope>NUCLEOTIDE SEQUENCE [LARGE SCALE GENOMIC DNA]</scope>
    <source>
        <strain evidence="6 7">CA12</strain>
    </source>
</reference>
<gene>
    <name evidence="6" type="ORF">CA12_01090</name>
</gene>
<dbReference type="SMART" id="SM01027">
    <property type="entry name" value="Beta-Casp"/>
    <property type="match status" value="1"/>
</dbReference>
<dbReference type="PANTHER" id="PTHR11203:SF37">
    <property type="entry name" value="INTEGRATOR COMPLEX SUBUNIT 11"/>
    <property type="match status" value="1"/>
</dbReference>
<dbReference type="AlphaFoldDB" id="A0A517P3U4"/>
<dbReference type="SMART" id="SM00849">
    <property type="entry name" value="Lactamase_B"/>
    <property type="match status" value="1"/>
</dbReference>
<dbReference type="RefSeq" id="WP_145356649.1">
    <property type="nucleotide sequence ID" value="NZ_CP036265.1"/>
</dbReference>
<evidence type="ECO:0000259" key="5">
    <source>
        <dbReference type="SMART" id="SM01027"/>
    </source>
</evidence>
<dbReference type="InterPro" id="IPR022712">
    <property type="entry name" value="Beta_Casp"/>
</dbReference>
<dbReference type="Gene3D" id="3.60.15.10">
    <property type="entry name" value="Ribonuclease Z/Hydroxyacylglutathione hydrolase-like"/>
    <property type="match status" value="1"/>
</dbReference>
<evidence type="ECO:0000256" key="2">
    <source>
        <dbReference type="SAM" id="MobiDB-lite"/>
    </source>
</evidence>
<dbReference type="Pfam" id="PF00753">
    <property type="entry name" value="Lactamase_B"/>
    <property type="match status" value="1"/>
</dbReference>
<dbReference type="OrthoDB" id="9803916at2"/>
<evidence type="ECO:0000259" key="4">
    <source>
        <dbReference type="SMART" id="SM00849"/>
    </source>
</evidence>
<dbReference type="Pfam" id="PF10996">
    <property type="entry name" value="Beta-Casp"/>
    <property type="match status" value="1"/>
</dbReference>
<dbReference type="EMBL" id="CP036265">
    <property type="protein sequence ID" value="QDT14041.1"/>
    <property type="molecule type" value="Genomic_DNA"/>
</dbReference>
<evidence type="ECO:0000313" key="6">
    <source>
        <dbReference type="EMBL" id="QDT14041.1"/>
    </source>
</evidence>
<dbReference type="KEGG" id="acaf:CA12_01090"/>
<dbReference type="GO" id="GO:0004521">
    <property type="term" value="F:RNA endonuclease activity"/>
    <property type="evidence" value="ECO:0007669"/>
    <property type="project" value="TreeGrafter"/>
</dbReference>
<accession>A0A517P3U4</accession>
<dbReference type="InterPro" id="IPR001279">
    <property type="entry name" value="Metallo-B-lactamas"/>
</dbReference>
<evidence type="ECO:0000256" key="3">
    <source>
        <dbReference type="SAM" id="SignalP"/>
    </source>
</evidence>
<feature type="signal peptide" evidence="3">
    <location>
        <begin position="1"/>
        <end position="25"/>
    </location>
</feature>
<feature type="chain" id="PRO_5022045047" evidence="3">
    <location>
        <begin position="26"/>
        <end position="507"/>
    </location>
</feature>
<keyword evidence="3" id="KW-0732">Signal</keyword>
<dbReference type="Proteomes" id="UP000318741">
    <property type="component" value="Chromosome"/>
</dbReference>
<keyword evidence="1 6" id="KW-0378">Hydrolase</keyword>
<dbReference type="Gene3D" id="3.40.50.10890">
    <property type="match status" value="1"/>
</dbReference>
<dbReference type="PROSITE" id="PS51318">
    <property type="entry name" value="TAT"/>
    <property type="match status" value="1"/>
</dbReference>
<feature type="domain" description="Metallo-beta-lactamase" evidence="4">
    <location>
        <begin position="47"/>
        <end position="237"/>
    </location>
</feature>
<dbReference type="InterPro" id="IPR011108">
    <property type="entry name" value="RMMBL"/>
</dbReference>
<dbReference type="Pfam" id="PF07521">
    <property type="entry name" value="RMMBL"/>
    <property type="match status" value="1"/>
</dbReference>
<dbReference type="InterPro" id="IPR036866">
    <property type="entry name" value="RibonucZ/Hydroxyglut_hydro"/>
</dbReference>
<sequence length="507" mass="54871" precursor="true">MSNRRQFLAAASAAGLAALSAGVPADATVRRRRNPSLTFYGAVGRVSGSCHLLETSRGLYLIDCGLFMSDTPDRDENASFPFDPKEVRAVFLTHAHADHNGRLPLLVKQGFGGPIYCTDATRDLNRATLRSSLTVGEGEGRSLYGRRDQQKSFELVEVVPYNRRLSKSGVDCRYTDAGHILGSAMIEIWADGRKILFSGDMGPDGAPLLCDPTQHRDADAVLFESTYGAVRGAAANYEAFGRRVRAVLDRGGSLLLPTFALHKTQTLIHLFHGLREDGVIPRDVPVFCDSPSAQQATAIYDAFPQYLDPAAKAARAARGGTLFYRPGFYEARDDDTLLTHGNGPAIYLSTSGMLDHAAAPKHLSRLAEDPRNAVFLIGYQAPGSVGHRVRSGESPMRLPIEERFGPTRYDVRELKLEVDTLSGFSSHAKGQQILNWLGGFDSVGPAYVVHGDPDRAAEMAAGATAMGVQAHAPREGQSFEVTGERFAPGPAPTLPERRADDFAELDS</sequence>
<feature type="region of interest" description="Disordered" evidence="2">
    <location>
        <begin position="474"/>
        <end position="507"/>
    </location>
</feature>
<evidence type="ECO:0000313" key="7">
    <source>
        <dbReference type="Proteomes" id="UP000318741"/>
    </source>
</evidence>
<dbReference type="SUPFAM" id="SSF56281">
    <property type="entry name" value="Metallo-hydrolase/oxidoreductase"/>
    <property type="match status" value="1"/>
</dbReference>
<dbReference type="EC" id="3.1.-.-" evidence="6"/>
<evidence type="ECO:0000256" key="1">
    <source>
        <dbReference type="ARBA" id="ARBA00022801"/>
    </source>
</evidence>
<protein>
    <submittedName>
        <fullName evidence="6">Ribonuclease</fullName>
        <ecNumber evidence="6">3.1.-.-</ecNumber>
    </submittedName>
</protein>
<dbReference type="InterPro" id="IPR006311">
    <property type="entry name" value="TAT_signal"/>
</dbReference>
<name>A0A517P3U4_9PLAN</name>